<evidence type="ECO:0000256" key="4">
    <source>
        <dbReference type="ARBA" id="ARBA00022692"/>
    </source>
</evidence>
<gene>
    <name evidence="9" type="ORF">Ana3638_10255</name>
</gene>
<evidence type="ECO:0000256" key="3">
    <source>
        <dbReference type="ARBA" id="ARBA00022475"/>
    </source>
</evidence>
<comment type="subcellular location">
    <subcellularLocation>
        <location evidence="1 7">Cell membrane</location>
        <topology evidence="1 7">Multi-pass membrane protein</topology>
    </subcellularLocation>
</comment>
<protein>
    <submittedName>
        <fullName evidence="9">ABC transporter permease subunit</fullName>
    </submittedName>
</protein>
<dbReference type="PANTHER" id="PTHR30193">
    <property type="entry name" value="ABC TRANSPORTER PERMEASE PROTEIN"/>
    <property type="match status" value="1"/>
</dbReference>
<dbReference type="KEGG" id="anr:Ana3638_10255"/>
<dbReference type="InterPro" id="IPR000515">
    <property type="entry name" value="MetI-like"/>
</dbReference>
<accession>A0A6P1TLU0</accession>
<dbReference type="AlphaFoldDB" id="A0A6P1TLU0"/>
<dbReference type="PROSITE" id="PS50928">
    <property type="entry name" value="ABC_TM1"/>
    <property type="match status" value="1"/>
</dbReference>
<feature type="domain" description="ABC transmembrane type-1" evidence="8">
    <location>
        <begin position="66"/>
        <end position="280"/>
    </location>
</feature>
<evidence type="ECO:0000256" key="6">
    <source>
        <dbReference type="ARBA" id="ARBA00023136"/>
    </source>
</evidence>
<keyword evidence="4 7" id="KW-0812">Transmembrane</keyword>
<dbReference type="InterPro" id="IPR051393">
    <property type="entry name" value="ABC_transporter_permease"/>
</dbReference>
<evidence type="ECO:0000256" key="1">
    <source>
        <dbReference type="ARBA" id="ARBA00004651"/>
    </source>
</evidence>
<comment type="similarity">
    <text evidence="7">Belongs to the binding-protein-dependent transport system permease family.</text>
</comment>
<evidence type="ECO:0000313" key="9">
    <source>
        <dbReference type="EMBL" id="QHQ61102.1"/>
    </source>
</evidence>
<feature type="transmembrane region" description="Helical" evidence="7">
    <location>
        <begin position="262"/>
        <end position="281"/>
    </location>
</feature>
<sequence>MKRKEYSGYLFILPLVILFLIFIVYPIVYNFIISFYNWNGISIEKDFAGFSNYFALFIDPIMIRIIKNFIIFAFSTIIIQAFFGLIFASLFMNKLKLSGFYRIIFYIPVIATPAIVGNIFSKIFETNRGYLNQILRLAGLDSLTGQWLADPKLALGCIIFVNIWQWTGYSMLLYYANMLNIPQDLYEAATIDGANKFQQFTKITFPLLRGTHFTLFIMGMLGSLKCFDLPYVLTKGGPNYATEFLSTYIYKQSFSLFNQGQASALVVIMFLIAMFITMVQLKLYYRNDKDKELAG</sequence>
<dbReference type="Gene3D" id="1.10.3720.10">
    <property type="entry name" value="MetI-like"/>
    <property type="match status" value="1"/>
</dbReference>
<dbReference type="SUPFAM" id="SSF161098">
    <property type="entry name" value="MetI-like"/>
    <property type="match status" value="1"/>
</dbReference>
<dbReference type="EMBL" id="CP048000">
    <property type="protein sequence ID" value="QHQ61102.1"/>
    <property type="molecule type" value="Genomic_DNA"/>
</dbReference>
<feature type="transmembrane region" description="Helical" evidence="7">
    <location>
        <begin position="206"/>
        <end position="224"/>
    </location>
</feature>
<dbReference type="Proteomes" id="UP000464314">
    <property type="component" value="Chromosome"/>
</dbReference>
<keyword evidence="10" id="KW-1185">Reference proteome</keyword>
<dbReference type="CDD" id="cd06261">
    <property type="entry name" value="TM_PBP2"/>
    <property type="match status" value="1"/>
</dbReference>
<evidence type="ECO:0000256" key="7">
    <source>
        <dbReference type="RuleBase" id="RU363032"/>
    </source>
</evidence>
<dbReference type="PANTHER" id="PTHR30193:SF37">
    <property type="entry name" value="INNER MEMBRANE ABC TRANSPORTER PERMEASE PROTEIN YCJO"/>
    <property type="match status" value="1"/>
</dbReference>
<feature type="transmembrane region" description="Helical" evidence="7">
    <location>
        <begin position="103"/>
        <end position="121"/>
    </location>
</feature>
<keyword evidence="3" id="KW-1003">Cell membrane</keyword>
<dbReference type="SUPFAM" id="SSF160964">
    <property type="entry name" value="MalF N-terminal region-like"/>
    <property type="match status" value="1"/>
</dbReference>
<reference evidence="9 10" key="1">
    <citation type="submission" date="2020-01" db="EMBL/GenBank/DDBJ databases">
        <title>Genome analysis of Anaerocolumna sp. CBA3638.</title>
        <authorList>
            <person name="Kim J."/>
            <person name="Roh S.W."/>
        </authorList>
    </citation>
    <scope>NUCLEOTIDE SEQUENCE [LARGE SCALE GENOMIC DNA]</scope>
    <source>
        <strain evidence="9 10">CBA3638</strain>
    </source>
</reference>
<evidence type="ECO:0000256" key="5">
    <source>
        <dbReference type="ARBA" id="ARBA00022989"/>
    </source>
</evidence>
<proteinExistence type="inferred from homology"/>
<evidence type="ECO:0000313" key="10">
    <source>
        <dbReference type="Proteomes" id="UP000464314"/>
    </source>
</evidence>
<keyword evidence="2 7" id="KW-0813">Transport</keyword>
<dbReference type="GO" id="GO:0055085">
    <property type="term" value="P:transmembrane transport"/>
    <property type="evidence" value="ECO:0007669"/>
    <property type="project" value="InterPro"/>
</dbReference>
<evidence type="ECO:0000256" key="2">
    <source>
        <dbReference type="ARBA" id="ARBA00022448"/>
    </source>
</evidence>
<keyword evidence="5 7" id="KW-1133">Transmembrane helix</keyword>
<dbReference type="Pfam" id="PF00528">
    <property type="entry name" value="BPD_transp_1"/>
    <property type="match status" value="1"/>
</dbReference>
<organism evidence="9 10">
    <name type="scientific">Anaerocolumna sedimenticola</name>
    <dbReference type="NCBI Taxonomy" id="2696063"/>
    <lineage>
        <taxon>Bacteria</taxon>
        <taxon>Bacillati</taxon>
        <taxon>Bacillota</taxon>
        <taxon>Clostridia</taxon>
        <taxon>Lachnospirales</taxon>
        <taxon>Lachnospiraceae</taxon>
        <taxon>Anaerocolumna</taxon>
    </lineage>
</organism>
<feature type="transmembrane region" description="Helical" evidence="7">
    <location>
        <begin position="153"/>
        <end position="176"/>
    </location>
</feature>
<name>A0A6P1TLU0_9FIRM</name>
<dbReference type="InterPro" id="IPR035906">
    <property type="entry name" value="MetI-like_sf"/>
</dbReference>
<feature type="transmembrane region" description="Helical" evidence="7">
    <location>
        <begin position="69"/>
        <end position="91"/>
    </location>
</feature>
<dbReference type="RefSeq" id="WP_161837929.1">
    <property type="nucleotide sequence ID" value="NZ_CP048000.1"/>
</dbReference>
<evidence type="ECO:0000259" key="8">
    <source>
        <dbReference type="PROSITE" id="PS50928"/>
    </source>
</evidence>
<feature type="transmembrane region" description="Helical" evidence="7">
    <location>
        <begin position="7"/>
        <end position="28"/>
    </location>
</feature>
<dbReference type="GO" id="GO:0005886">
    <property type="term" value="C:plasma membrane"/>
    <property type="evidence" value="ECO:0007669"/>
    <property type="project" value="UniProtKB-SubCell"/>
</dbReference>
<keyword evidence="6 7" id="KW-0472">Membrane</keyword>